<proteinExistence type="inferred from homology"/>
<feature type="domain" description="FAD-binding PCMH-type" evidence="7">
    <location>
        <begin position="52"/>
        <end position="232"/>
    </location>
</feature>
<dbReference type="InterPro" id="IPR006094">
    <property type="entry name" value="Oxid_FAD_bind_N"/>
</dbReference>
<evidence type="ECO:0000256" key="3">
    <source>
        <dbReference type="ARBA" id="ARBA00022630"/>
    </source>
</evidence>
<organism evidence="8 9">
    <name type="scientific">Streptomyces pimonensis</name>
    <dbReference type="NCBI Taxonomy" id="2860288"/>
    <lineage>
        <taxon>Bacteria</taxon>
        <taxon>Bacillati</taxon>
        <taxon>Actinomycetota</taxon>
        <taxon>Actinomycetes</taxon>
        <taxon>Kitasatosporales</taxon>
        <taxon>Streptomycetaceae</taxon>
        <taxon>Streptomyces</taxon>
    </lineage>
</organism>
<dbReference type="PROSITE" id="PS51387">
    <property type="entry name" value="FAD_PCMH"/>
    <property type="match status" value="1"/>
</dbReference>
<gene>
    <name evidence="8" type="ORF">KYY02_31330</name>
</gene>
<dbReference type="Proteomes" id="UP001567537">
    <property type="component" value="Unassembled WGS sequence"/>
</dbReference>
<comment type="caution">
    <text evidence="8">The sequence shown here is derived from an EMBL/GenBank/DDBJ whole genome shotgun (WGS) entry which is preliminary data.</text>
</comment>
<dbReference type="SUPFAM" id="SSF56176">
    <property type="entry name" value="FAD-binding/transporter-associated domain-like"/>
    <property type="match status" value="1"/>
</dbReference>
<keyword evidence="3" id="KW-0285">Flavoprotein</keyword>
<evidence type="ECO:0000256" key="1">
    <source>
        <dbReference type="ARBA" id="ARBA00001974"/>
    </source>
</evidence>
<dbReference type="InterPro" id="IPR012951">
    <property type="entry name" value="BBE"/>
</dbReference>
<dbReference type="InterPro" id="IPR016169">
    <property type="entry name" value="FAD-bd_PCMH_sub2"/>
</dbReference>
<evidence type="ECO:0000256" key="2">
    <source>
        <dbReference type="ARBA" id="ARBA00005466"/>
    </source>
</evidence>
<comment type="similarity">
    <text evidence="2">Belongs to the oxygen-dependent FAD-linked oxidoreductase family.</text>
</comment>
<feature type="region of interest" description="Disordered" evidence="6">
    <location>
        <begin position="1"/>
        <end position="39"/>
    </location>
</feature>
<evidence type="ECO:0000256" key="4">
    <source>
        <dbReference type="ARBA" id="ARBA00022827"/>
    </source>
</evidence>
<dbReference type="PANTHER" id="PTHR42973:SF39">
    <property type="entry name" value="FAD-BINDING PCMH-TYPE DOMAIN-CONTAINING PROTEIN"/>
    <property type="match status" value="1"/>
</dbReference>
<dbReference type="Pfam" id="PF01565">
    <property type="entry name" value="FAD_binding_4"/>
    <property type="match status" value="1"/>
</dbReference>
<evidence type="ECO:0000313" key="9">
    <source>
        <dbReference type="Proteomes" id="UP001567537"/>
    </source>
</evidence>
<protein>
    <submittedName>
        <fullName evidence="8">FAD-binding protein</fullName>
    </submittedName>
</protein>
<dbReference type="Gene3D" id="3.30.465.10">
    <property type="match status" value="1"/>
</dbReference>
<keyword evidence="9" id="KW-1185">Reference proteome</keyword>
<dbReference type="InterPro" id="IPR016166">
    <property type="entry name" value="FAD-bd_PCMH"/>
</dbReference>
<keyword evidence="5" id="KW-0560">Oxidoreductase</keyword>
<evidence type="ECO:0000256" key="5">
    <source>
        <dbReference type="ARBA" id="ARBA00023002"/>
    </source>
</evidence>
<accession>A0ABV4J7T8</accession>
<dbReference type="PANTHER" id="PTHR42973">
    <property type="entry name" value="BINDING OXIDOREDUCTASE, PUTATIVE (AFU_ORTHOLOGUE AFUA_1G17690)-RELATED"/>
    <property type="match status" value="1"/>
</dbReference>
<evidence type="ECO:0000313" key="8">
    <source>
        <dbReference type="EMBL" id="MEZ3182992.1"/>
    </source>
</evidence>
<dbReference type="InterPro" id="IPR050416">
    <property type="entry name" value="FAD-linked_Oxidoreductase"/>
</dbReference>
<keyword evidence="4" id="KW-0274">FAD</keyword>
<reference evidence="8 9" key="1">
    <citation type="journal article" date="2021" name="Res Sq">
        <title>Streptomyces Pimoensis sp. nov., Isolated From the Taklimakan Desert in Xinjiang, China.</title>
        <authorList>
            <person name="Zhang P."/>
            <person name="Luo X."/>
            <person name="Luo X."/>
            <person name="Liu Z."/>
            <person name="Xia Z."/>
            <person name="Wan C."/>
            <person name="zhang L."/>
        </authorList>
    </citation>
    <scope>NUCLEOTIDE SEQUENCE [LARGE SCALE GENOMIC DNA]</scope>
    <source>
        <strain evidence="8 9">TRM75549</strain>
    </source>
</reference>
<comment type="cofactor">
    <cofactor evidence="1">
        <name>FAD</name>
        <dbReference type="ChEBI" id="CHEBI:57692"/>
    </cofactor>
</comment>
<dbReference type="Pfam" id="PF08031">
    <property type="entry name" value="BBE"/>
    <property type="match status" value="1"/>
</dbReference>
<dbReference type="Gene3D" id="3.40.462.20">
    <property type="match status" value="1"/>
</dbReference>
<dbReference type="InterPro" id="IPR036318">
    <property type="entry name" value="FAD-bd_PCMH-like_sf"/>
</dbReference>
<evidence type="ECO:0000259" key="7">
    <source>
        <dbReference type="PROSITE" id="PS51387"/>
    </source>
</evidence>
<evidence type="ECO:0000256" key="6">
    <source>
        <dbReference type="SAM" id="MobiDB-lite"/>
    </source>
</evidence>
<sequence length="524" mass="56865">MALPVGAAAAAEEQAPGRRHQPGCAPPRGPVRVGPDDPRYGHLVTRGAANRFRGRPETVYVAGSTEQVVSAVQEAARAGTRIAVRSGGHCFEDFVDHPDVQTVIDLSGMTQVCFDPVRHAFAVEAGATLGEVFRRLYLGWGVTVPAGYCPEVGAGGHVLGGGYGPLCRLLGLVADYLYAVEVVVVDRTGTARAVVATREPSDPNHDLWWAHTGGGGGNFGVVTRYWFRTTGTTRSTPPERLLPAPPATALTFRAEWAWQGMDRAAFTRMVDNHGRWAERHSGIDSDRAPVYSEFVLLRRAAGSHLMIGQIAAEPGTDERLLKDHLGAISAGVAGPSSLDKQRLPWLSAALRGPGDKVGDWHLKIKSAYLRRRFTDRQTAALYRHLTRKDTDVVGGSVSLNTYGGRVNAVAPAATAMAQRDAVLKLSYLASWKDQAEEPAHLAWIRACYRDLYADTGGVPVPGEVNDGAFINYPDTDLADPKWNTSGTPWQTLYYKGNYTRLQRVKGRWDPRGVFRHALSISKAD</sequence>
<dbReference type="EMBL" id="JAHWZY010000060">
    <property type="protein sequence ID" value="MEZ3182992.1"/>
    <property type="molecule type" value="Genomic_DNA"/>
</dbReference>
<name>A0ABV4J7T8_9ACTN</name>